<name>A0ABU7RGP7_9BACT</name>
<dbReference type="Gene3D" id="1.10.468.10">
    <property type="entry name" value="Photosynthetic Reaction Center, subunit C, domain 2"/>
    <property type="match status" value="1"/>
</dbReference>
<dbReference type="RefSeq" id="WP_330974587.1">
    <property type="nucleotide sequence ID" value="NZ_JAZGLY010000004.1"/>
</dbReference>
<gene>
    <name evidence="9" type="ORF">V2H41_07825</name>
</gene>
<comment type="function">
    <text evidence="1">The reaction center of purple bacteria contains a tightly bound cytochrome molecule which re-reduces the photo oxidized primary electron donor.</text>
</comment>
<keyword evidence="8" id="KW-0408">Iron</keyword>
<evidence type="ECO:0000313" key="10">
    <source>
        <dbReference type="Proteomes" id="UP001357452"/>
    </source>
</evidence>
<evidence type="ECO:0000256" key="4">
    <source>
        <dbReference type="ARBA" id="ARBA00022531"/>
    </source>
</evidence>
<dbReference type="Pfam" id="PF02276">
    <property type="entry name" value="CytoC_RC"/>
    <property type="match status" value="1"/>
</dbReference>
<evidence type="ECO:0000256" key="7">
    <source>
        <dbReference type="ARBA" id="ARBA00022982"/>
    </source>
</evidence>
<sequence>MRKHKLPMAILLICGFIALGFVNSSKERNLKVLPADISDERLDSLMQTYNKGLGVTCDFCHVHEIQNGDTIWNFASDDHPVKEEARRMIRLTIDINKTYFNYDPKMHPAYLNKVSCNSCHRGNAYPEE</sequence>
<evidence type="ECO:0000256" key="1">
    <source>
        <dbReference type="ARBA" id="ARBA00003196"/>
    </source>
</evidence>
<organism evidence="9 10">
    <name type="scientific">Niabella digestorum</name>
    <dbReference type="NCBI Taxonomy" id="3117701"/>
    <lineage>
        <taxon>Bacteria</taxon>
        <taxon>Pseudomonadati</taxon>
        <taxon>Bacteroidota</taxon>
        <taxon>Chitinophagia</taxon>
        <taxon>Chitinophagales</taxon>
        <taxon>Chitinophagaceae</taxon>
        <taxon>Niabella</taxon>
    </lineage>
</organism>
<keyword evidence="7" id="KW-0249">Electron transport</keyword>
<accession>A0ABU7RGP7</accession>
<keyword evidence="3" id="KW-0813">Transport</keyword>
<evidence type="ECO:0000256" key="8">
    <source>
        <dbReference type="ARBA" id="ARBA00023004"/>
    </source>
</evidence>
<keyword evidence="10" id="KW-1185">Reference proteome</keyword>
<dbReference type="EMBL" id="JAZGLY010000004">
    <property type="protein sequence ID" value="MEE6187177.1"/>
    <property type="molecule type" value="Genomic_DNA"/>
</dbReference>
<dbReference type="Proteomes" id="UP001357452">
    <property type="component" value="Unassembled WGS sequence"/>
</dbReference>
<evidence type="ECO:0000256" key="6">
    <source>
        <dbReference type="ARBA" id="ARBA00022723"/>
    </source>
</evidence>
<evidence type="ECO:0000256" key="3">
    <source>
        <dbReference type="ARBA" id="ARBA00022448"/>
    </source>
</evidence>
<dbReference type="NCBIfam" id="NF033196">
    <property type="entry name" value="c_type_nonphoto"/>
    <property type="match status" value="1"/>
</dbReference>
<dbReference type="SUPFAM" id="SSF48695">
    <property type="entry name" value="Multiheme cytochromes"/>
    <property type="match status" value="1"/>
</dbReference>
<protein>
    <recommendedName>
        <fullName evidence="2">Photosynthetic reaction center cytochrome c subunit</fullName>
    </recommendedName>
</protein>
<evidence type="ECO:0000313" key="9">
    <source>
        <dbReference type="EMBL" id="MEE6187177.1"/>
    </source>
</evidence>
<keyword evidence="4" id="KW-0602">Photosynthesis</keyword>
<evidence type="ECO:0000256" key="5">
    <source>
        <dbReference type="ARBA" id="ARBA00022617"/>
    </source>
</evidence>
<keyword evidence="5" id="KW-0349">Heme</keyword>
<dbReference type="InterPro" id="IPR003158">
    <property type="entry name" value="Photosyn_RC_cyt_c-su"/>
</dbReference>
<dbReference type="InterPro" id="IPR023119">
    <property type="entry name" value="Multihaem_cyt_PRC_cyt_su-like"/>
</dbReference>
<comment type="caution">
    <text evidence="9">The sequence shown here is derived from an EMBL/GenBank/DDBJ whole genome shotgun (WGS) entry which is preliminary data.</text>
</comment>
<dbReference type="InterPro" id="IPR036280">
    <property type="entry name" value="Multihaem_cyt_sf"/>
</dbReference>
<reference evidence="9 10" key="1">
    <citation type="submission" date="2024-01" db="EMBL/GenBank/DDBJ databases">
        <title>Niabella digestum sp. nov., isolated from waste digestion system.</title>
        <authorList>
            <person name="Zhang L."/>
        </authorList>
    </citation>
    <scope>NUCLEOTIDE SEQUENCE [LARGE SCALE GENOMIC DNA]</scope>
    <source>
        <strain evidence="9 10">A18</strain>
    </source>
</reference>
<evidence type="ECO:0000256" key="2">
    <source>
        <dbReference type="ARBA" id="ARBA00015978"/>
    </source>
</evidence>
<proteinExistence type="predicted"/>
<keyword evidence="6" id="KW-0479">Metal-binding</keyword>